<dbReference type="InParanoid" id="A0A7R8V4N7"/>
<feature type="transmembrane region" description="Helical" evidence="5">
    <location>
        <begin position="74"/>
        <end position="94"/>
    </location>
</feature>
<feature type="domain" description="Major facilitator superfamily (MFS) profile" evidence="6">
    <location>
        <begin position="27"/>
        <end position="429"/>
    </location>
</feature>
<evidence type="ECO:0000313" key="7">
    <source>
        <dbReference type="EMBL" id="CAD7092816.1"/>
    </source>
</evidence>
<keyword evidence="3 5" id="KW-1133">Transmembrane helix</keyword>
<dbReference type="GO" id="GO:0016020">
    <property type="term" value="C:membrane"/>
    <property type="evidence" value="ECO:0007669"/>
    <property type="project" value="UniProtKB-SubCell"/>
</dbReference>
<name>A0A7R8V4N7_HERIL</name>
<dbReference type="OrthoDB" id="8120565at2759"/>
<dbReference type="PANTHER" id="PTHR48021:SF39">
    <property type="entry name" value="MAJOR FACILITATOR SUPERFAMILY (MFS) PROFILE DOMAIN-CONTAINING PROTEIN"/>
    <property type="match status" value="1"/>
</dbReference>
<dbReference type="PANTHER" id="PTHR48021">
    <property type="match status" value="1"/>
</dbReference>
<evidence type="ECO:0000256" key="1">
    <source>
        <dbReference type="ARBA" id="ARBA00004141"/>
    </source>
</evidence>
<organism evidence="7 8">
    <name type="scientific">Hermetia illucens</name>
    <name type="common">Black soldier fly</name>
    <dbReference type="NCBI Taxonomy" id="343691"/>
    <lineage>
        <taxon>Eukaryota</taxon>
        <taxon>Metazoa</taxon>
        <taxon>Ecdysozoa</taxon>
        <taxon>Arthropoda</taxon>
        <taxon>Hexapoda</taxon>
        <taxon>Insecta</taxon>
        <taxon>Pterygota</taxon>
        <taxon>Neoptera</taxon>
        <taxon>Endopterygota</taxon>
        <taxon>Diptera</taxon>
        <taxon>Brachycera</taxon>
        <taxon>Stratiomyomorpha</taxon>
        <taxon>Stratiomyidae</taxon>
        <taxon>Hermetiinae</taxon>
        <taxon>Hermetia</taxon>
    </lineage>
</organism>
<dbReference type="GO" id="GO:0022857">
    <property type="term" value="F:transmembrane transporter activity"/>
    <property type="evidence" value="ECO:0007669"/>
    <property type="project" value="InterPro"/>
</dbReference>
<dbReference type="InterPro" id="IPR020846">
    <property type="entry name" value="MFS_dom"/>
</dbReference>
<dbReference type="InterPro" id="IPR005828">
    <property type="entry name" value="MFS_sugar_transport-like"/>
</dbReference>
<feature type="transmembrane region" description="Helical" evidence="5">
    <location>
        <begin position="228"/>
        <end position="254"/>
    </location>
</feature>
<proteinExistence type="predicted"/>
<dbReference type="SUPFAM" id="SSF103473">
    <property type="entry name" value="MFS general substrate transporter"/>
    <property type="match status" value="1"/>
</dbReference>
<evidence type="ECO:0000256" key="5">
    <source>
        <dbReference type="SAM" id="Phobius"/>
    </source>
</evidence>
<feature type="transmembrane region" description="Helical" evidence="5">
    <location>
        <begin position="403"/>
        <end position="425"/>
    </location>
</feature>
<keyword evidence="8" id="KW-1185">Reference proteome</keyword>
<dbReference type="PROSITE" id="PS50850">
    <property type="entry name" value="MFS"/>
    <property type="match status" value="1"/>
</dbReference>
<dbReference type="Pfam" id="PF07690">
    <property type="entry name" value="MFS_1"/>
    <property type="match status" value="1"/>
</dbReference>
<dbReference type="InterPro" id="IPR050549">
    <property type="entry name" value="MFS_Trehalose_Transporter"/>
</dbReference>
<keyword evidence="4 5" id="KW-0472">Membrane</keyword>
<dbReference type="Proteomes" id="UP000594454">
    <property type="component" value="Chromosome 6"/>
</dbReference>
<sequence>MVVEECSLPSKSTFKLLLPQIIACFIKNYAVFTAGLATQFPTVIIPELTGIAPTDGFKETLSITSEESSWFGSLTYICQLIGSIIGGHVIDIFGRQRILLISITPSVIAFLMFYFANSVVVLFAAYTIIGISNGVLLVAAVTYTGETCFLLVLTVPETPIWLLSKGYEEKARETLQWLRGWSTPEFVEEEFQLLKASIEDNSQYYSEEKSEYLKIIEKFKDFTSRSNLAPIFITFLLFLICQSNGIIAMTPFLVQIFKALGTNVDANWSTVVVASVSLAGTISCAATVKFLGKRKLCLGGLTMCSVSCAFLGFYALKELPTGWNSFHLPPDVEVKSSWIPLVCIMGLFFFTSLSIADIPWMYMAELFPFKIRGFSNGIILAVALLIGFVNTKAYKDLEVGFSIGGAMIFFSVFTIIFIPLLYLFLPETEGISTDDIEKFFSHKNHRITQVNIKKFLESEKQKESKISK</sequence>
<comment type="subcellular location">
    <subcellularLocation>
        <location evidence="1">Membrane</location>
        <topology evidence="1">Multi-pass membrane protein</topology>
    </subcellularLocation>
</comment>
<evidence type="ECO:0000313" key="8">
    <source>
        <dbReference type="Proteomes" id="UP000594454"/>
    </source>
</evidence>
<evidence type="ECO:0000256" key="3">
    <source>
        <dbReference type="ARBA" id="ARBA00022989"/>
    </source>
</evidence>
<gene>
    <name evidence="7" type="ORF">HERILL_LOCUS15147</name>
</gene>
<accession>A0A7R8V4N7</accession>
<keyword evidence="2 5" id="KW-0812">Transmembrane</keyword>
<dbReference type="Gene3D" id="1.20.1250.20">
    <property type="entry name" value="MFS general substrate transporter like domains"/>
    <property type="match status" value="2"/>
</dbReference>
<feature type="transmembrane region" description="Helical" evidence="5">
    <location>
        <begin position="266"/>
        <end position="284"/>
    </location>
</feature>
<feature type="transmembrane region" description="Helical" evidence="5">
    <location>
        <begin position="374"/>
        <end position="391"/>
    </location>
</feature>
<feature type="transmembrane region" description="Helical" evidence="5">
    <location>
        <begin position="296"/>
        <end position="316"/>
    </location>
</feature>
<protein>
    <recommendedName>
        <fullName evidence="6">Major facilitator superfamily (MFS) profile domain-containing protein</fullName>
    </recommendedName>
</protein>
<evidence type="ECO:0000256" key="2">
    <source>
        <dbReference type="ARBA" id="ARBA00022692"/>
    </source>
</evidence>
<dbReference type="Pfam" id="PF00083">
    <property type="entry name" value="Sugar_tr"/>
    <property type="match status" value="1"/>
</dbReference>
<dbReference type="InterPro" id="IPR011701">
    <property type="entry name" value="MFS"/>
</dbReference>
<evidence type="ECO:0000259" key="6">
    <source>
        <dbReference type="PROSITE" id="PS50850"/>
    </source>
</evidence>
<dbReference type="InterPro" id="IPR036259">
    <property type="entry name" value="MFS_trans_sf"/>
</dbReference>
<evidence type="ECO:0000256" key="4">
    <source>
        <dbReference type="ARBA" id="ARBA00023136"/>
    </source>
</evidence>
<reference evidence="7 8" key="1">
    <citation type="submission" date="2020-11" db="EMBL/GenBank/DDBJ databases">
        <authorList>
            <person name="Wallbank WR R."/>
            <person name="Pardo Diaz C."/>
            <person name="Kozak K."/>
            <person name="Martin S."/>
            <person name="Jiggins C."/>
            <person name="Moest M."/>
            <person name="Warren A I."/>
            <person name="Generalovic N T."/>
            <person name="Byers J.R.P. K."/>
            <person name="Montejo-Kovacevich G."/>
            <person name="Yen C E."/>
        </authorList>
    </citation>
    <scope>NUCLEOTIDE SEQUENCE [LARGE SCALE GENOMIC DNA]</scope>
</reference>
<feature type="transmembrane region" description="Helical" evidence="5">
    <location>
        <begin position="336"/>
        <end position="362"/>
    </location>
</feature>
<dbReference type="AlphaFoldDB" id="A0A7R8V4N7"/>
<dbReference type="EMBL" id="LR899014">
    <property type="protein sequence ID" value="CAD7092816.1"/>
    <property type="molecule type" value="Genomic_DNA"/>
</dbReference>